<sequence length="457" mass="52392">MNEENFENCFLSSLKENDEKCINIIENNESTIKENYDENCSNENLSKFVESINKIIIENEIDFNLFQKVLNHPLFSNIYSKFKSSDILIEACKKEKIDTIYWLVSLNVDVNLTDKNEKSAIMYLVDQGNSKELEFLLSKGANVNFINKNFESALSILLNNMKIKKYDEATINKILDILNKNSCDFNIPIDEYQNTAFMGLLIFDNQPIHIINIAKKNSSIDFSIKNKYGENVSSLLVKLNNNTLLYNLMNNLSFDFSYRDPLSGNSLLMLSAISQPMLLDKLIKMNSFNINELNNNNENALILATKAGCISTVKILLKKKINCNQQDNLGNTALHYAVKLNDPYLVYILNKHIDSNILNNKGLSPKSEAFINSSERVKDVILGGYNIDIEKNDLEIPKIAYKLFKETYEYLSPRVSEESKVFNIEEIIKNASTPYSPVFQDKKKFIAEFIQGFFVPF</sequence>
<dbReference type="Gene3D" id="1.25.40.20">
    <property type="entry name" value="Ankyrin repeat-containing domain"/>
    <property type="match status" value="2"/>
</dbReference>
<dbReference type="InterPro" id="IPR036770">
    <property type="entry name" value="Ankyrin_rpt-contain_sf"/>
</dbReference>
<evidence type="ECO:0000256" key="2">
    <source>
        <dbReference type="ARBA" id="ARBA00023043"/>
    </source>
</evidence>
<keyword evidence="2 3" id="KW-0040">ANK repeat</keyword>
<dbReference type="SUPFAM" id="SSF48403">
    <property type="entry name" value="Ankyrin repeat"/>
    <property type="match status" value="2"/>
</dbReference>
<dbReference type="PANTHER" id="PTHR24171:SF8">
    <property type="entry name" value="BRCA1-ASSOCIATED RING DOMAIN PROTEIN 1"/>
    <property type="match status" value="1"/>
</dbReference>
<evidence type="ECO:0000256" key="3">
    <source>
        <dbReference type="PROSITE-ProRule" id="PRU00023"/>
    </source>
</evidence>
<proteinExistence type="predicted"/>
<evidence type="ECO:0000313" key="5">
    <source>
        <dbReference type="Proteomes" id="UP000193920"/>
    </source>
</evidence>
<dbReference type="Proteomes" id="UP000193920">
    <property type="component" value="Unassembled WGS sequence"/>
</dbReference>
<protein>
    <submittedName>
        <fullName evidence="4">Ankyrin</fullName>
    </submittedName>
</protein>
<reference evidence="4 5" key="1">
    <citation type="submission" date="2016-08" db="EMBL/GenBank/DDBJ databases">
        <title>A Parts List for Fungal Cellulosomes Revealed by Comparative Genomics.</title>
        <authorList>
            <consortium name="DOE Joint Genome Institute"/>
            <person name="Haitjema C.H."/>
            <person name="Gilmore S.P."/>
            <person name="Henske J.K."/>
            <person name="Solomon K.V."/>
            <person name="De Groot R."/>
            <person name="Kuo A."/>
            <person name="Mondo S.J."/>
            <person name="Salamov A.A."/>
            <person name="Labutti K."/>
            <person name="Zhao Z."/>
            <person name="Chiniquy J."/>
            <person name="Barry K."/>
            <person name="Brewer H.M."/>
            <person name="Purvine S.O."/>
            <person name="Wright A.T."/>
            <person name="Boxma B."/>
            <person name="Van Alen T."/>
            <person name="Hackstein J.H."/>
            <person name="Baker S.E."/>
            <person name="Grigoriev I.V."/>
            <person name="O'Malley M.A."/>
        </authorList>
    </citation>
    <scope>NUCLEOTIDE SEQUENCE [LARGE SCALE GENOMIC DNA]</scope>
    <source>
        <strain evidence="4 5">G1</strain>
    </source>
</reference>
<dbReference type="Pfam" id="PF12796">
    <property type="entry name" value="Ank_2"/>
    <property type="match status" value="2"/>
</dbReference>
<accession>A0A1Y2AX77</accession>
<gene>
    <name evidence="4" type="ORF">LY90DRAFT_513539</name>
</gene>
<dbReference type="SMART" id="SM00248">
    <property type="entry name" value="ANK"/>
    <property type="match status" value="5"/>
</dbReference>
<dbReference type="InterPro" id="IPR002110">
    <property type="entry name" value="Ankyrin_rpt"/>
</dbReference>
<dbReference type="PROSITE" id="PS50088">
    <property type="entry name" value="ANK_REPEAT"/>
    <property type="match status" value="1"/>
</dbReference>
<dbReference type="OrthoDB" id="194358at2759"/>
<organism evidence="4 5">
    <name type="scientific">Neocallimastix californiae</name>
    <dbReference type="NCBI Taxonomy" id="1754190"/>
    <lineage>
        <taxon>Eukaryota</taxon>
        <taxon>Fungi</taxon>
        <taxon>Fungi incertae sedis</taxon>
        <taxon>Chytridiomycota</taxon>
        <taxon>Chytridiomycota incertae sedis</taxon>
        <taxon>Neocallimastigomycetes</taxon>
        <taxon>Neocallimastigales</taxon>
        <taxon>Neocallimastigaceae</taxon>
        <taxon>Neocallimastix</taxon>
    </lineage>
</organism>
<dbReference type="STRING" id="1754190.A0A1Y2AX77"/>
<evidence type="ECO:0000256" key="1">
    <source>
        <dbReference type="ARBA" id="ARBA00022737"/>
    </source>
</evidence>
<dbReference type="AlphaFoldDB" id="A0A1Y2AX77"/>
<feature type="repeat" description="ANK" evidence="3">
    <location>
        <begin position="116"/>
        <end position="148"/>
    </location>
</feature>
<name>A0A1Y2AX77_9FUNG</name>
<dbReference type="EMBL" id="MCOG01000195">
    <property type="protein sequence ID" value="ORY27152.1"/>
    <property type="molecule type" value="Genomic_DNA"/>
</dbReference>
<evidence type="ECO:0000313" key="4">
    <source>
        <dbReference type="EMBL" id="ORY27152.1"/>
    </source>
</evidence>
<dbReference type="GO" id="GO:0004842">
    <property type="term" value="F:ubiquitin-protein transferase activity"/>
    <property type="evidence" value="ECO:0007669"/>
    <property type="project" value="TreeGrafter"/>
</dbReference>
<comment type="caution">
    <text evidence="4">The sequence shown here is derived from an EMBL/GenBank/DDBJ whole genome shotgun (WGS) entry which is preliminary data.</text>
</comment>
<keyword evidence="5" id="KW-1185">Reference proteome</keyword>
<dbReference type="PANTHER" id="PTHR24171">
    <property type="entry name" value="ANKYRIN REPEAT DOMAIN-CONTAINING PROTEIN 39-RELATED"/>
    <property type="match status" value="1"/>
</dbReference>
<keyword evidence="1" id="KW-0677">Repeat</keyword>
<dbReference type="GO" id="GO:0085020">
    <property type="term" value="P:protein K6-linked ubiquitination"/>
    <property type="evidence" value="ECO:0007669"/>
    <property type="project" value="TreeGrafter"/>
</dbReference>